<comment type="caution">
    <text evidence="1">The sequence shown here is derived from an EMBL/GenBank/DDBJ whole genome shotgun (WGS) entry which is preliminary data.</text>
</comment>
<evidence type="ECO:0000313" key="1">
    <source>
        <dbReference type="EMBL" id="KPL75607.1"/>
    </source>
</evidence>
<protein>
    <submittedName>
        <fullName evidence="1">Uncharacterized protein</fullName>
    </submittedName>
</protein>
<evidence type="ECO:0000313" key="2">
    <source>
        <dbReference type="Proteomes" id="UP000050501"/>
    </source>
</evidence>
<dbReference type="AlphaFoldDB" id="A0A0P6X389"/>
<accession>A0A0P6X389</accession>
<proteinExistence type="predicted"/>
<reference evidence="1 2" key="1">
    <citation type="submission" date="2015-07" db="EMBL/GenBank/DDBJ databases">
        <title>Genome sequence of Levilinea saccharolytica DSM 16555.</title>
        <authorList>
            <person name="Hemp J."/>
            <person name="Ward L.M."/>
            <person name="Pace L.A."/>
            <person name="Fischer W.W."/>
        </authorList>
    </citation>
    <scope>NUCLEOTIDE SEQUENCE [LARGE SCALE GENOMIC DNA]</scope>
    <source>
        <strain evidence="1 2">KIBI-1</strain>
    </source>
</reference>
<dbReference type="EMBL" id="LGCM01000065">
    <property type="protein sequence ID" value="KPL75607.1"/>
    <property type="molecule type" value="Genomic_DNA"/>
</dbReference>
<dbReference type="RefSeq" id="WP_062417028.1">
    <property type="nucleotide sequence ID" value="NZ_DF967974.1"/>
</dbReference>
<organism evidence="1 2">
    <name type="scientific">Levilinea saccharolytica</name>
    <dbReference type="NCBI Taxonomy" id="229921"/>
    <lineage>
        <taxon>Bacteria</taxon>
        <taxon>Bacillati</taxon>
        <taxon>Chloroflexota</taxon>
        <taxon>Anaerolineae</taxon>
        <taxon>Anaerolineales</taxon>
        <taxon>Anaerolineaceae</taxon>
        <taxon>Levilinea</taxon>
    </lineage>
</organism>
<gene>
    <name evidence="1" type="ORF">ADN01_17290</name>
</gene>
<keyword evidence="2" id="KW-1185">Reference proteome</keyword>
<dbReference type="Proteomes" id="UP000050501">
    <property type="component" value="Unassembled WGS sequence"/>
</dbReference>
<dbReference type="STRING" id="229921.ADN01_17290"/>
<name>A0A0P6X389_9CHLR</name>
<sequence length="118" mass="12892">MNCFRLTVILWENPLPDSQHSDRRALREACILDCVSAEEAQAVFTQICAAFPPITDADQHPLAVEALVSQGPRTTGRPETSAALFAGPLWDFTIGQFEHIARQARHMAALPPGPLTPC</sequence>